<proteinExistence type="predicted"/>
<dbReference type="RefSeq" id="WP_073289459.1">
    <property type="nucleotide sequence ID" value="NZ_FRCP01000016.1"/>
</dbReference>
<dbReference type="InterPro" id="IPR027417">
    <property type="entry name" value="P-loop_NTPase"/>
</dbReference>
<feature type="domain" description="AAA" evidence="1">
    <location>
        <begin position="1"/>
        <end position="176"/>
    </location>
</feature>
<keyword evidence="3" id="KW-1185">Reference proteome</keyword>
<evidence type="ECO:0000259" key="1">
    <source>
        <dbReference type="Pfam" id="PF13614"/>
    </source>
</evidence>
<dbReference type="AlphaFoldDB" id="A0A1M7LGQ1"/>
<evidence type="ECO:0000313" key="3">
    <source>
        <dbReference type="Proteomes" id="UP000184038"/>
    </source>
</evidence>
<protein>
    <submittedName>
        <fullName evidence="2">Chromosome partitioning protein</fullName>
    </submittedName>
</protein>
<dbReference type="STRING" id="1120996.SAMN02746066_03259"/>
<dbReference type="PANTHER" id="PTHR13696:SF99">
    <property type="entry name" value="COBYRINIC ACID AC-DIAMIDE SYNTHASE"/>
    <property type="match status" value="1"/>
</dbReference>
<dbReference type="OrthoDB" id="9791162at2"/>
<dbReference type="Gene3D" id="3.40.50.300">
    <property type="entry name" value="P-loop containing nucleotide triphosphate hydrolases"/>
    <property type="match status" value="1"/>
</dbReference>
<reference evidence="2 3" key="1">
    <citation type="submission" date="2016-11" db="EMBL/GenBank/DDBJ databases">
        <authorList>
            <person name="Jaros S."/>
            <person name="Januszkiewicz K."/>
            <person name="Wedrychowicz H."/>
        </authorList>
    </citation>
    <scope>NUCLEOTIDE SEQUENCE [LARGE SCALE GENOMIC DNA]</scope>
    <source>
        <strain evidence="2 3">DSM 15930</strain>
    </source>
</reference>
<name>A0A1M7LGQ1_9FIRM</name>
<sequence>MRNIAIINLKGGVAKTTTAINMSIILSDLHNKRVLLVDNDIQANASKFFNLHDYDQESIENVFRNDEIKTKELIRKTNHKNLDIITANMNLDNAVTELMREEGDQIGKLKNALKEVENDYDYCLIDCPPSIAMNVLNAIVAADDIIIPIKLDKHALDGMEELTDVINELVTYNRNLENIMCLPVMTMKEDFVLAGESLLRQSEYRVFDTNIRYSLKATGGTYQTGIGITEYSPRCGTAKDYKKLVREYLKLVKDGE</sequence>
<evidence type="ECO:0000313" key="2">
    <source>
        <dbReference type="EMBL" id="SHM77307.1"/>
    </source>
</evidence>
<dbReference type="InterPro" id="IPR025669">
    <property type="entry name" value="AAA_dom"/>
</dbReference>
<dbReference type="Pfam" id="PF13614">
    <property type="entry name" value="AAA_31"/>
    <property type="match status" value="1"/>
</dbReference>
<dbReference type="InterPro" id="IPR050678">
    <property type="entry name" value="DNA_Partitioning_ATPase"/>
</dbReference>
<dbReference type="CDD" id="cd02042">
    <property type="entry name" value="ParAB_family"/>
    <property type="match status" value="1"/>
</dbReference>
<gene>
    <name evidence="2" type="ORF">SAMN02746066_03259</name>
</gene>
<dbReference type="PANTHER" id="PTHR13696">
    <property type="entry name" value="P-LOOP CONTAINING NUCLEOSIDE TRIPHOSPHATE HYDROLASE"/>
    <property type="match status" value="1"/>
</dbReference>
<dbReference type="Proteomes" id="UP000184038">
    <property type="component" value="Unassembled WGS sequence"/>
</dbReference>
<dbReference type="SUPFAM" id="SSF52540">
    <property type="entry name" value="P-loop containing nucleoside triphosphate hydrolases"/>
    <property type="match status" value="1"/>
</dbReference>
<dbReference type="EMBL" id="FRCP01000016">
    <property type="protein sequence ID" value="SHM77307.1"/>
    <property type="molecule type" value="Genomic_DNA"/>
</dbReference>
<accession>A0A1M7LGQ1</accession>
<organism evidence="2 3">
    <name type="scientific">Anaerosporobacter mobilis DSM 15930</name>
    <dbReference type="NCBI Taxonomy" id="1120996"/>
    <lineage>
        <taxon>Bacteria</taxon>
        <taxon>Bacillati</taxon>
        <taxon>Bacillota</taxon>
        <taxon>Clostridia</taxon>
        <taxon>Lachnospirales</taxon>
        <taxon>Lachnospiraceae</taxon>
        <taxon>Anaerosporobacter</taxon>
    </lineage>
</organism>